<protein>
    <recommendedName>
        <fullName evidence="1">DUF6250 domain-containing protein</fullName>
    </recommendedName>
</protein>
<organism evidence="2 3">
    <name type="scientific">Pelagicoccus albus</name>
    <dbReference type="NCBI Taxonomy" id="415222"/>
    <lineage>
        <taxon>Bacteria</taxon>
        <taxon>Pseudomonadati</taxon>
        <taxon>Verrucomicrobiota</taxon>
        <taxon>Opitutia</taxon>
        <taxon>Puniceicoccales</taxon>
        <taxon>Pelagicoccaceae</taxon>
        <taxon>Pelagicoccus</taxon>
    </lineage>
</organism>
<gene>
    <name evidence="2" type="ORF">H5P27_03050</name>
</gene>
<evidence type="ECO:0000313" key="3">
    <source>
        <dbReference type="Proteomes" id="UP000526501"/>
    </source>
</evidence>
<comment type="caution">
    <text evidence="2">The sequence shown here is derived from an EMBL/GenBank/DDBJ whole genome shotgun (WGS) entry which is preliminary data.</text>
</comment>
<name>A0A7X1B3T8_9BACT</name>
<reference evidence="2 3" key="1">
    <citation type="submission" date="2020-07" db="EMBL/GenBank/DDBJ databases">
        <authorList>
            <person name="Feng X."/>
        </authorList>
    </citation>
    <scope>NUCLEOTIDE SEQUENCE [LARGE SCALE GENOMIC DNA]</scope>
    <source>
        <strain evidence="2 3">JCM23202</strain>
    </source>
</reference>
<feature type="domain" description="DUF6250" evidence="1">
    <location>
        <begin position="44"/>
        <end position="206"/>
    </location>
</feature>
<evidence type="ECO:0000313" key="2">
    <source>
        <dbReference type="EMBL" id="MBC2605012.1"/>
    </source>
</evidence>
<dbReference type="Proteomes" id="UP000526501">
    <property type="component" value="Unassembled WGS sequence"/>
</dbReference>
<accession>A0A7X1B3T8</accession>
<dbReference type="EMBL" id="JACHVC010000005">
    <property type="protein sequence ID" value="MBC2605012.1"/>
    <property type="molecule type" value="Genomic_DNA"/>
</dbReference>
<evidence type="ECO:0000259" key="1">
    <source>
        <dbReference type="Pfam" id="PF19763"/>
    </source>
</evidence>
<dbReference type="InterPro" id="IPR013320">
    <property type="entry name" value="ConA-like_dom_sf"/>
</dbReference>
<proteinExistence type="predicted"/>
<dbReference type="RefSeq" id="WP_185658897.1">
    <property type="nucleotide sequence ID" value="NZ_CAWPOO010000005.1"/>
</dbReference>
<dbReference type="SUPFAM" id="SSF49899">
    <property type="entry name" value="Concanavalin A-like lectins/glucanases"/>
    <property type="match status" value="1"/>
</dbReference>
<dbReference type="AlphaFoldDB" id="A0A7X1B3T8"/>
<sequence>MSEANEDVAYETIASDDFSGDLSNWRIEQQPGGSVYLEDGKLVIADKKGCSVWYVNELEGPLRITYSVTVTSKERVSDMNCFWMASDPDHPEDLFKEGHGREGAFAQYDDLRLYYVGYGGNHNGTTRFRRYLGKGEKPLLEGYDLRDEEHLLKSDHKYEIELIADEDGARYYRDGELVFEYEDPEPLKKGWFGFRTVWSHLEIDDFKVEKRVGGKAEQ</sequence>
<dbReference type="Pfam" id="PF19763">
    <property type="entry name" value="DUF6250"/>
    <property type="match status" value="1"/>
</dbReference>
<dbReference type="Gene3D" id="2.60.120.200">
    <property type="match status" value="1"/>
</dbReference>
<dbReference type="InterPro" id="IPR046217">
    <property type="entry name" value="DUF6250"/>
</dbReference>
<keyword evidence="3" id="KW-1185">Reference proteome</keyword>